<dbReference type="InterPro" id="IPR057666">
    <property type="entry name" value="DrpA_SLOG"/>
</dbReference>
<dbReference type="NCBIfam" id="TIGR00732">
    <property type="entry name" value="dprA"/>
    <property type="match status" value="1"/>
</dbReference>
<evidence type="ECO:0000256" key="1">
    <source>
        <dbReference type="ARBA" id="ARBA00006525"/>
    </source>
</evidence>
<dbReference type="SUPFAM" id="SSF102405">
    <property type="entry name" value="MCP/YpsA-like"/>
    <property type="match status" value="1"/>
</dbReference>
<evidence type="ECO:0000259" key="2">
    <source>
        <dbReference type="Pfam" id="PF02481"/>
    </source>
</evidence>
<name>A0A0R1UA83_9LACO</name>
<comment type="caution">
    <text evidence="3">The sequence shown here is derived from an EMBL/GenBank/DDBJ whole genome shotgun (WGS) entry which is preliminary data.</text>
</comment>
<accession>A0A0R1UA83</accession>
<dbReference type="GO" id="GO:0009294">
    <property type="term" value="P:DNA-mediated transformation"/>
    <property type="evidence" value="ECO:0007669"/>
    <property type="project" value="InterPro"/>
</dbReference>
<dbReference type="InterPro" id="IPR003488">
    <property type="entry name" value="DprA"/>
</dbReference>
<sequence>MKMEAREFIYRLSLVTGIGLVTKTKLWQAAQTIQRYDQLAVLAQEVGLDWDHTTDLIANFYSPALEEAMVKNAKVPSICLLDEQYPVQLKETATPPLVLYYQGDLSLLQTPSLAVVGSRKPIRYGEICLEQLLPEVVKQGYPIVSGLARGIDSYAHQVALQHDGGVIGVIGTGLDRYYPAENQALQFQVAKKGILLTEYPLGSNPLPYHFPERNRIIAGLCTACLVVMAQTKSGSLITANQALQENRNVLAVPGLINMTYSAGCNQLIAAGARPALTSTDLLEELANPVTSL</sequence>
<dbReference type="EMBL" id="AZFK01000087">
    <property type="protein sequence ID" value="KRL87845.1"/>
    <property type="molecule type" value="Genomic_DNA"/>
</dbReference>
<evidence type="ECO:0000313" key="3">
    <source>
        <dbReference type="EMBL" id="KRL87845.1"/>
    </source>
</evidence>
<dbReference type="Proteomes" id="UP000050816">
    <property type="component" value="Unassembled WGS sequence"/>
</dbReference>
<dbReference type="Gene3D" id="3.40.50.450">
    <property type="match status" value="1"/>
</dbReference>
<comment type="similarity">
    <text evidence="1">Belongs to the DprA/Smf family.</text>
</comment>
<protein>
    <submittedName>
        <fullName evidence="3">DNA processing protein</fullName>
    </submittedName>
</protein>
<proteinExistence type="inferred from homology"/>
<gene>
    <name evidence="3" type="ORF">FC43_GL000951</name>
</gene>
<reference evidence="3 4" key="1">
    <citation type="journal article" date="2015" name="Genome Announc.">
        <title>Expanding the biotechnology potential of lactobacilli through comparative genomics of 213 strains and associated genera.</title>
        <authorList>
            <person name="Sun Z."/>
            <person name="Harris H.M."/>
            <person name="McCann A."/>
            <person name="Guo C."/>
            <person name="Argimon S."/>
            <person name="Zhang W."/>
            <person name="Yang X."/>
            <person name="Jeffery I.B."/>
            <person name="Cooney J.C."/>
            <person name="Kagawa T.F."/>
            <person name="Liu W."/>
            <person name="Song Y."/>
            <person name="Salvetti E."/>
            <person name="Wrobel A."/>
            <person name="Rasinkangas P."/>
            <person name="Parkhill J."/>
            <person name="Rea M.C."/>
            <person name="O'Sullivan O."/>
            <person name="Ritari J."/>
            <person name="Douillard F.P."/>
            <person name="Paul Ross R."/>
            <person name="Yang R."/>
            <person name="Briner A.E."/>
            <person name="Felis G.E."/>
            <person name="de Vos W.M."/>
            <person name="Barrangou R."/>
            <person name="Klaenhammer T.R."/>
            <person name="Caufield P.W."/>
            <person name="Cui Y."/>
            <person name="Zhang H."/>
            <person name="O'Toole P.W."/>
        </authorList>
    </citation>
    <scope>NUCLEOTIDE SEQUENCE [LARGE SCALE GENOMIC DNA]</scope>
    <source>
        <strain evidence="3 4">DSM 15946</strain>
    </source>
</reference>
<dbReference type="PANTHER" id="PTHR43022:SF1">
    <property type="entry name" value="PROTEIN SMF"/>
    <property type="match status" value="1"/>
</dbReference>
<dbReference type="AlphaFoldDB" id="A0A0R1UA83"/>
<dbReference type="Pfam" id="PF02481">
    <property type="entry name" value="DNA_processg_A"/>
    <property type="match status" value="1"/>
</dbReference>
<dbReference type="PANTHER" id="PTHR43022">
    <property type="entry name" value="PROTEIN SMF"/>
    <property type="match status" value="1"/>
</dbReference>
<organism evidence="3 4">
    <name type="scientific">Limosilactobacillus ingluviei DSM 15946</name>
    <dbReference type="NCBI Taxonomy" id="1423760"/>
    <lineage>
        <taxon>Bacteria</taxon>
        <taxon>Bacillati</taxon>
        <taxon>Bacillota</taxon>
        <taxon>Bacilli</taxon>
        <taxon>Lactobacillales</taxon>
        <taxon>Lactobacillaceae</taxon>
        <taxon>Limosilactobacillus</taxon>
    </lineage>
</organism>
<dbReference type="PATRIC" id="fig|1423760.3.peg.982"/>
<evidence type="ECO:0000313" key="4">
    <source>
        <dbReference type="Proteomes" id="UP000050816"/>
    </source>
</evidence>
<feature type="domain" description="Smf/DprA SLOG" evidence="2">
    <location>
        <begin position="78"/>
        <end position="285"/>
    </location>
</feature>